<name>A0A1F7F8V8_UNCRA</name>
<dbReference type="GO" id="GO:0000270">
    <property type="term" value="P:peptidoglycan metabolic process"/>
    <property type="evidence" value="ECO:0007669"/>
    <property type="project" value="TreeGrafter"/>
</dbReference>
<dbReference type="Proteomes" id="UP000179243">
    <property type="component" value="Unassembled WGS sequence"/>
</dbReference>
<accession>A0A1F7F8V8</accession>
<dbReference type="AlphaFoldDB" id="A0A1F7F8V8"/>
<evidence type="ECO:0000313" key="3">
    <source>
        <dbReference type="EMBL" id="OGK03085.1"/>
    </source>
</evidence>
<dbReference type="Pfam" id="PF02698">
    <property type="entry name" value="DUF218"/>
    <property type="match status" value="1"/>
</dbReference>
<evidence type="ECO:0000313" key="4">
    <source>
        <dbReference type="Proteomes" id="UP000179243"/>
    </source>
</evidence>
<evidence type="ECO:0000259" key="2">
    <source>
        <dbReference type="Pfam" id="PF02698"/>
    </source>
</evidence>
<dbReference type="InterPro" id="IPR014729">
    <property type="entry name" value="Rossmann-like_a/b/a_fold"/>
</dbReference>
<dbReference type="InterPro" id="IPR051599">
    <property type="entry name" value="Cell_Envelope_Assoc"/>
</dbReference>
<gene>
    <name evidence="3" type="ORF">A2519_06720</name>
</gene>
<dbReference type="CDD" id="cd06259">
    <property type="entry name" value="YdcF-like"/>
    <property type="match status" value="1"/>
</dbReference>
<dbReference type="GO" id="GO:0005886">
    <property type="term" value="C:plasma membrane"/>
    <property type="evidence" value="ECO:0007669"/>
    <property type="project" value="TreeGrafter"/>
</dbReference>
<comment type="caution">
    <text evidence="3">The sequence shown here is derived from an EMBL/GenBank/DDBJ whole genome shotgun (WGS) entry which is preliminary data.</text>
</comment>
<sequence length="256" mass="28539">MILLSKLLPVFVYPLSLVMECVAAALVCLYFRKQKAAIWLLGIALVVAYLPATEIVATMLVKKVERTYLPVDIYSVKGDAIVVLGGGGRPKSYPRTNVEFSEAGERMFHGIRLFKAGAAPVVIVSGGGIDFILKDQCEGRDMAELMIEFGMPADSIIIEDKARNTYENALYVKEIMEEKKMGKNIVLVSSALHMVRSVPIFRRMGFTVIPAPCDYIAEEKPYNWFSLLPNAWNLAWSSSVMKEMLGIAVYKMKGWL</sequence>
<keyword evidence="1" id="KW-0812">Transmembrane</keyword>
<feature type="transmembrane region" description="Helical" evidence="1">
    <location>
        <begin position="38"/>
        <end position="61"/>
    </location>
</feature>
<dbReference type="PANTHER" id="PTHR30336:SF4">
    <property type="entry name" value="ENVELOPE BIOGENESIS FACTOR ELYC"/>
    <property type="match status" value="1"/>
</dbReference>
<evidence type="ECO:0000256" key="1">
    <source>
        <dbReference type="SAM" id="Phobius"/>
    </source>
</evidence>
<feature type="transmembrane region" description="Helical" evidence="1">
    <location>
        <begin position="12"/>
        <end position="31"/>
    </location>
</feature>
<dbReference type="Gene3D" id="3.40.50.620">
    <property type="entry name" value="HUPs"/>
    <property type="match status" value="1"/>
</dbReference>
<dbReference type="PANTHER" id="PTHR30336">
    <property type="entry name" value="INNER MEMBRANE PROTEIN, PROBABLE PERMEASE"/>
    <property type="match status" value="1"/>
</dbReference>
<proteinExistence type="predicted"/>
<organism evidence="3 4">
    <name type="scientific">Candidatus Raymondbacteria bacterium RIFOXYD12_FULL_49_13</name>
    <dbReference type="NCBI Taxonomy" id="1817890"/>
    <lineage>
        <taxon>Bacteria</taxon>
        <taxon>Raymondiibacteriota</taxon>
    </lineage>
</organism>
<feature type="domain" description="DUF218" evidence="2">
    <location>
        <begin position="79"/>
        <end position="246"/>
    </location>
</feature>
<reference evidence="3 4" key="1">
    <citation type="journal article" date="2016" name="Nat. Commun.">
        <title>Thousands of microbial genomes shed light on interconnected biogeochemical processes in an aquifer system.</title>
        <authorList>
            <person name="Anantharaman K."/>
            <person name="Brown C.T."/>
            <person name="Hug L.A."/>
            <person name="Sharon I."/>
            <person name="Castelle C.J."/>
            <person name="Probst A.J."/>
            <person name="Thomas B.C."/>
            <person name="Singh A."/>
            <person name="Wilkins M.J."/>
            <person name="Karaoz U."/>
            <person name="Brodie E.L."/>
            <person name="Williams K.H."/>
            <person name="Hubbard S.S."/>
            <person name="Banfield J.F."/>
        </authorList>
    </citation>
    <scope>NUCLEOTIDE SEQUENCE [LARGE SCALE GENOMIC DNA]</scope>
</reference>
<dbReference type="InterPro" id="IPR003848">
    <property type="entry name" value="DUF218"/>
</dbReference>
<dbReference type="GO" id="GO:0043164">
    <property type="term" value="P:Gram-negative-bacterium-type cell wall biogenesis"/>
    <property type="evidence" value="ECO:0007669"/>
    <property type="project" value="TreeGrafter"/>
</dbReference>
<dbReference type="EMBL" id="MFYX01000097">
    <property type="protein sequence ID" value="OGK03085.1"/>
    <property type="molecule type" value="Genomic_DNA"/>
</dbReference>
<keyword evidence="1" id="KW-1133">Transmembrane helix</keyword>
<keyword evidence="1" id="KW-0472">Membrane</keyword>
<protein>
    <recommendedName>
        <fullName evidence="2">DUF218 domain-containing protein</fullName>
    </recommendedName>
</protein>